<keyword evidence="2" id="KW-0472">Membrane</keyword>
<dbReference type="GeneID" id="19903691"/>
<evidence type="ECO:0000256" key="1">
    <source>
        <dbReference type="SAM" id="MobiDB-lite"/>
    </source>
</evidence>
<name>R7YZ15_CONA1</name>
<sequence length="1432" mass="156732">MAMNAQHPLPAALQGAAVLQTPVHSPQPSLSSISSRTPVRKLTLHEYRRQQAAPSPPASSEGKRLKRKPATSDLSTTGRLSPVSSPPRSNTSLSFSPTFRLQRPEDDSEASLEHGLLSPSFISLPATSQSPSFHPAESPSTDEAENFYRSTTSRFRDFSKSFKPIKHLPRPSQISTRPANPSPLRSESSSSYLRPSIGGLTSSSTFSLSRFPQPPQAAYAEPSSERAQDQLPHRAASTSAVESVHPGPTVKPTIVHTRGASFDVVNPHASLIVSDFETPADRDVDLIDYFTNNSSENLLLQENMVAPSEGGDREWVGSQGKQGPARAIYDDYSEAYDSIARNRRRSSRRPAPLVNLPLPPAPATLNPRTPPHARLESGELLASPSLRSTPSVVSAATSPSFMQRISRVLQRKKENSKSSGLASPEEGREMTFLPAQPTSIYQPRLLSSVNYSTPVLGADTEPEIEVSRDAARVSMSDGNLAQGCYDAESFYASTAGHRDSESMYPSSLFHRRSIPCGARPSETDYADGIDISSYLYEFGTSTRSSQRLSRPLPDQFFRHPNMDISGGQENSTIGSILNQYGDQNLSQASLMDLMNAVDDDPPGLDHTPGNSDHQLITRSSGLSQLDFGFNRGSNHSSTISSPRTPDQTTFLPNRLRPSRNHPGTPPTVPLPLGPPINFEAPRPFFVMPNLSVVSERFSSYGDTRNLLYPPSQQFSLDDLQPSGVANRSSNARSAVASSTALPSPRIQEPIQAQETGTKFVNPEKTRKPRPTSTHSDTALAVHYTRVPALKRSQTEIRRRSQRAIDRIVGAELELVGQNNTKNRLSGSFILVSNTSTPRDEGKLPIPLDITPRYNAVEIESGSPGETNEAELDFPAASIDRPSSGIPKMWRKLSPVRASWSKDQSPGKDSYADVDDEGDEHDWETVMDPSRPDLKREDTDFTTGEPFSLEGLDRSRDFPSQLGDQESENGRTNPPDAGSGQQTLQPSYDFRGGVGFPHYHALTAAPSTRNPWRQPSPLPAEHINPFSSSPPQMSLSPETGRAAFHSRGDGIFTPTGQRTAFDTDMGLLESLRLTPQQEQAFLSSGPCDSILIDNNHYLQSPLESKASAASHSPDHSEDSSNPAFPAVTASSDFALKRDNSFEKLAFLGPRGNLTGTPEGTGMRDAGSSLADTSSPLMPWASTPLRPPFTSSPLTQSQLQSSPPSQFSPAQGPDRATSGHSSNPSETSVYSEDEAHRLSKQRLFQHRLQPSRDRRTSLLSPKLTGGKRTSVRGQTGLREMRLASSHLSEKGSMVPSDHTRLSHFVPASECGTDAPLHPVYTNRPREFILPRSQVSPHILPYPRPASSVYTVHRRRKQRLSWLIFVMLMFFPPFLVLYGFGKFDWLIMSFSKGEIQHCGRYQKKVALWTGVVASLILPAVAIALLLMYHFGLFRA</sequence>
<keyword evidence="4" id="KW-1185">Reference proteome</keyword>
<feature type="region of interest" description="Disordered" evidence="1">
    <location>
        <begin position="342"/>
        <end position="375"/>
    </location>
</feature>
<feature type="region of interest" description="Disordered" evidence="1">
    <location>
        <begin position="718"/>
        <end position="775"/>
    </location>
</feature>
<proteinExistence type="predicted"/>
<keyword evidence="2" id="KW-0812">Transmembrane</keyword>
<feature type="compositionally biased region" description="Polar residues" evidence="1">
    <location>
        <begin position="72"/>
        <end position="99"/>
    </location>
</feature>
<feature type="compositionally biased region" description="Polar residues" evidence="1">
    <location>
        <begin position="631"/>
        <end position="651"/>
    </location>
</feature>
<feature type="region of interest" description="Disordered" evidence="1">
    <location>
        <begin position="408"/>
        <end position="435"/>
    </location>
</feature>
<dbReference type="eggNOG" id="ENOG502SGVE">
    <property type="taxonomic scope" value="Eukaryota"/>
</dbReference>
<dbReference type="HOGENOM" id="CLU_255870_0_0_1"/>
<feature type="region of interest" description="Disordered" evidence="1">
    <location>
        <begin position="894"/>
        <end position="991"/>
    </location>
</feature>
<feature type="compositionally biased region" description="Low complexity" evidence="1">
    <location>
        <begin position="26"/>
        <end position="37"/>
    </location>
</feature>
<keyword evidence="2" id="KW-1133">Transmembrane helix</keyword>
<feature type="compositionally biased region" description="Basic and acidic residues" evidence="1">
    <location>
        <begin position="929"/>
        <end position="938"/>
    </location>
</feature>
<feature type="compositionally biased region" description="Basic and acidic residues" evidence="1">
    <location>
        <begin position="223"/>
        <end position="232"/>
    </location>
</feature>
<feature type="compositionally biased region" description="Low complexity" evidence="1">
    <location>
        <begin position="182"/>
        <end position="209"/>
    </location>
</feature>
<dbReference type="RefSeq" id="XP_007782444.1">
    <property type="nucleotide sequence ID" value="XM_007784254.1"/>
</dbReference>
<dbReference type="OMA" id="IHEYRKQ"/>
<evidence type="ECO:0000256" key="2">
    <source>
        <dbReference type="SAM" id="Phobius"/>
    </source>
</evidence>
<evidence type="ECO:0000313" key="4">
    <source>
        <dbReference type="Proteomes" id="UP000016924"/>
    </source>
</evidence>
<feature type="region of interest" description="Disordered" evidence="1">
    <location>
        <begin position="160"/>
        <end position="252"/>
    </location>
</feature>
<gene>
    <name evidence="3" type="ORF">W97_06380</name>
</gene>
<feature type="region of interest" description="Disordered" evidence="1">
    <location>
        <begin position="1102"/>
        <end position="1124"/>
    </location>
</feature>
<feature type="transmembrane region" description="Helical" evidence="2">
    <location>
        <begin position="1402"/>
        <end position="1427"/>
    </location>
</feature>
<feature type="region of interest" description="Disordered" evidence="1">
    <location>
        <begin position="20"/>
        <end position="112"/>
    </location>
</feature>
<feature type="region of interest" description="Disordered" evidence="1">
    <location>
        <begin position="126"/>
        <end position="145"/>
    </location>
</feature>
<feature type="compositionally biased region" description="Acidic residues" evidence="1">
    <location>
        <begin position="911"/>
        <end position="921"/>
    </location>
</feature>
<dbReference type="OrthoDB" id="5353066at2759"/>
<organism evidence="3 4">
    <name type="scientific">Coniosporium apollinis (strain CBS 100218)</name>
    <name type="common">Rock-inhabiting black yeast</name>
    <dbReference type="NCBI Taxonomy" id="1168221"/>
    <lineage>
        <taxon>Eukaryota</taxon>
        <taxon>Fungi</taxon>
        <taxon>Dikarya</taxon>
        <taxon>Ascomycota</taxon>
        <taxon>Pezizomycotina</taxon>
        <taxon>Dothideomycetes</taxon>
        <taxon>Dothideomycetes incertae sedis</taxon>
        <taxon>Coniosporium</taxon>
    </lineage>
</organism>
<feature type="compositionally biased region" description="Polar residues" evidence="1">
    <location>
        <begin position="1216"/>
        <end position="1228"/>
    </location>
</feature>
<feature type="region of interest" description="Disordered" evidence="1">
    <location>
        <begin position="1146"/>
        <end position="1268"/>
    </location>
</feature>
<dbReference type="EMBL" id="JH767585">
    <property type="protein sequence ID" value="EON67127.1"/>
    <property type="molecule type" value="Genomic_DNA"/>
</dbReference>
<accession>R7YZ15</accession>
<protein>
    <submittedName>
        <fullName evidence="3">Uncharacterized protein</fullName>
    </submittedName>
</protein>
<feature type="region of interest" description="Disordered" evidence="1">
    <location>
        <begin position="1005"/>
        <end position="1040"/>
    </location>
</feature>
<dbReference type="Proteomes" id="UP000016924">
    <property type="component" value="Unassembled WGS sequence"/>
</dbReference>
<feature type="transmembrane region" description="Helical" evidence="2">
    <location>
        <begin position="1357"/>
        <end position="1377"/>
    </location>
</feature>
<feature type="compositionally biased region" description="Low complexity" evidence="1">
    <location>
        <begin position="1187"/>
        <end position="1207"/>
    </location>
</feature>
<reference evidence="4" key="1">
    <citation type="submission" date="2012-06" db="EMBL/GenBank/DDBJ databases">
        <title>The genome sequence of Coniosporium apollinis CBS 100218.</title>
        <authorList>
            <consortium name="The Broad Institute Genome Sequencing Platform"/>
            <person name="Cuomo C."/>
            <person name="Gorbushina A."/>
            <person name="Noack S."/>
            <person name="Walker B."/>
            <person name="Young S.K."/>
            <person name="Zeng Q."/>
            <person name="Gargeya S."/>
            <person name="Fitzgerald M."/>
            <person name="Haas B."/>
            <person name="Abouelleil A."/>
            <person name="Alvarado L."/>
            <person name="Arachchi H.M."/>
            <person name="Berlin A.M."/>
            <person name="Chapman S.B."/>
            <person name="Goldberg J."/>
            <person name="Griggs A."/>
            <person name="Gujja S."/>
            <person name="Hansen M."/>
            <person name="Howarth C."/>
            <person name="Imamovic A."/>
            <person name="Larimer J."/>
            <person name="McCowan C."/>
            <person name="Montmayeur A."/>
            <person name="Murphy C."/>
            <person name="Neiman D."/>
            <person name="Pearson M."/>
            <person name="Priest M."/>
            <person name="Roberts A."/>
            <person name="Saif S."/>
            <person name="Shea T."/>
            <person name="Sisk P."/>
            <person name="Sykes S."/>
            <person name="Wortman J."/>
            <person name="Nusbaum C."/>
            <person name="Birren B."/>
        </authorList>
    </citation>
    <scope>NUCLEOTIDE SEQUENCE [LARGE SCALE GENOMIC DNA]</scope>
    <source>
        <strain evidence="4">CBS 100218</strain>
    </source>
</reference>
<evidence type="ECO:0000313" key="3">
    <source>
        <dbReference type="EMBL" id="EON67127.1"/>
    </source>
</evidence>
<feature type="compositionally biased region" description="Low complexity" evidence="1">
    <location>
        <begin position="724"/>
        <end position="738"/>
    </location>
</feature>
<feature type="region of interest" description="Disordered" evidence="1">
    <location>
        <begin position="631"/>
        <end position="666"/>
    </location>
</feature>
<feature type="compositionally biased region" description="Polar residues" evidence="1">
    <location>
        <begin position="1024"/>
        <end position="1036"/>
    </location>
</feature>